<name>X1PZQ4_9ZZZZ</name>
<dbReference type="AlphaFoldDB" id="X1PZQ4"/>
<dbReference type="EMBL" id="BARV01024727">
    <property type="protein sequence ID" value="GAI36439.1"/>
    <property type="molecule type" value="Genomic_DNA"/>
</dbReference>
<proteinExistence type="predicted"/>
<reference evidence="1" key="1">
    <citation type="journal article" date="2014" name="Front. Microbiol.">
        <title>High frequency of phylogenetically diverse reductive dehalogenase-homologous genes in deep subseafloor sedimentary metagenomes.</title>
        <authorList>
            <person name="Kawai M."/>
            <person name="Futagami T."/>
            <person name="Toyoda A."/>
            <person name="Takaki Y."/>
            <person name="Nishi S."/>
            <person name="Hori S."/>
            <person name="Arai W."/>
            <person name="Tsubouchi T."/>
            <person name="Morono Y."/>
            <person name="Uchiyama I."/>
            <person name="Ito T."/>
            <person name="Fujiyama A."/>
            <person name="Inagaki F."/>
            <person name="Takami H."/>
        </authorList>
    </citation>
    <scope>NUCLEOTIDE SEQUENCE</scope>
    <source>
        <strain evidence="1">Expedition CK06-06</strain>
    </source>
</reference>
<protein>
    <submittedName>
        <fullName evidence="1">Uncharacterized protein</fullName>
    </submittedName>
</protein>
<accession>X1PZQ4</accession>
<organism evidence="1">
    <name type="scientific">marine sediment metagenome</name>
    <dbReference type="NCBI Taxonomy" id="412755"/>
    <lineage>
        <taxon>unclassified sequences</taxon>
        <taxon>metagenomes</taxon>
        <taxon>ecological metagenomes</taxon>
    </lineage>
</organism>
<sequence>MILPGSWLTLRAEVGASVADNYPLNGGAAGWTGLTAQAVGNLKLEVSRA</sequence>
<comment type="caution">
    <text evidence="1">The sequence shown here is derived from an EMBL/GenBank/DDBJ whole genome shotgun (WGS) entry which is preliminary data.</text>
</comment>
<evidence type="ECO:0000313" key="1">
    <source>
        <dbReference type="EMBL" id="GAI36439.1"/>
    </source>
</evidence>
<gene>
    <name evidence="1" type="ORF">S06H3_40308</name>
</gene>